<reference evidence="2" key="1">
    <citation type="submission" date="2018-05" db="EMBL/GenBank/DDBJ databases">
        <authorList>
            <person name="Hao L."/>
        </authorList>
    </citation>
    <scope>NUCLEOTIDE SEQUENCE [LARGE SCALE GENOMIC DNA]</scope>
</reference>
<sequence length="277" mass="30658">MTHEQVLEAWRRGGASRDRVLVELSQEDVLEWVARLVPGSVEGRRLAATLLGRSPHPADALLRLRELAADDDRYTRDAAVRAAGEILHCHFNEAYPLLGAWRTDANPLVRRAAVLVSGMAVHPLGMDRVEPLLRLLDPLLHDRAPEVRSAVEGVLARAFFPSYPDDLFEQLTLWSASHDEQVLWHVATVLGQAPQAVARKALIVLRRVALDGRRYVRAAVARALVRLAATCPDAVGTELRRWLDDPERAPLAREALGRIGDELTLPGRTPVRSRPAG</sequence>
<gene>
    <name evidence="1" type="ORF">BARAN1_1002</name>
</gene>
<organism evidence="1 2">
    <name type="scientific">Candidatus Bipolaricaulis anaerobius</name>
    <dbReference type="NCBI Taxonomy" id="2026885"/>
    <lineage>
        <taxon>Bacteria</taxon>
        <taxon>Candidatus Bipolaricaulota</taxon>
        <taxon>Candidatus Bipolaricaulia</taxon>
        <taxon>Candidatus Bipolaricaulales</taxon>
        <taxon>Candidatus Bipolaricaulaceae</taxon>
        <taxon>Candidatus Bipolaricaulis</taxon>
    </lineage>
</organism>
<keyword evidence="2" id="KW-1185">Reference proteome</keyword>
<dbReference type="InterPro" id="IPR011989">
    <property type="entry name" value="ARM-like"/>
</dbReference>
<dbReference type="Proteomes" id="UP000249818">
    <property type="component" value="Chromosome BARAN1"/>
</dbReference>
<dbReference type="SUPFAM" id="SSF48371">
    <property type="entry name" value="ARM repeat"/>
    <property type="match status" value="1"/>
</dbReference>
<dbReference type="OrthoDB" id="2477996at2"/>
<accession>A0A2X3KZV9</accession>
<dbReference type="InterPro" id="IPR016024">
    <property type="entry name" value="ARM-type_fold"/>
</dbReference>
<proteinExistence type="predicted"/>
<evidence type="ECO:0000313" key="1">
    <source>
        <dbReference type="EMBL" id="SQD93026.1"/>
    </source>
</evidence>
<protein>
    <submittedName>
        <fullName evidence="1">Uncharacterized protein</fullName>
    </submittedName>
</protein>
<dbReference type="Pfam" id="PF13646">
    <property type="entry name" value="HEAT_2"/>
    <property type="match status" value="1"/>
</dbReference>
<dbReference type="EMBL" id="LS483254">
    <property type="protein sequence ID" value="SQD93026.1"/>
    <property type="molecule type" value="Genomic_DNA"/>
</dbReference>
<name>A0A2X3KZV9_9BACT</name>
<dbReference type="Gene3D" id="1.25.10.10">
    <property type="entry name" value="Leucine-rich Repeat Variant"/>
    <property type="match status" value="2"/>
</dbReference>
<dbReference type="KEGG" id="bana:BARAN1_1002"/>
<dbReference type="RefSeq" id="WP_122031445.1">
    <property type="nucleotide sequence ID" value="NZ_LS483254.1"/>
</dbReference>
<evidence type="ECO:0000313" key="2">
    <source>
        <dbReference type="Proteomes" id="UP000249818"/>
    </source>
</evidence>
<dbReference type="AlphaFoldDB" id="A0A2X3KZV9"/>